<dbReference type="InterPro" id="IPR050508">
    <property type="entry name" value="Methyltransf_Superfamily"/>
</dbReference>
<dbReference type="RefSeq" id="WP_075629867.1">
    <property type="nucleotide sequence ID" value="NZ_FOAM01000007.1"/>
</dbReference>
<dbReference type="PANTHER" id="PTHR42912">
    <property type="entry name" value="METHYLTRANSFERASE"/>
    <property type="match status" value="1"/>
</dbReference>
<reference evidence="2 3" key="1">
    <citation type="submission" date="2016-09" db="EMBL/GenBank/DDBJ databases">
        <title>Rhizobium sp. nov., a novel species isolated from the rice rhizosphere.</title>
        <authorList>
            <person name="Zhao J."/>
            <person name="Zhang X."/>
        </authorList>
    </citation>
    <scope>NUCLEOTIDE SEQUENCE [LARGE SCALE GENOMIC DNA]</scope>
    <source>
        <strain evidence="2 3">1.7048</strain>
    </source>
</reference>
<dbReference type="InterPro" id="IPR013216">
    <property type="entry name" value="Methyltransf_11"/>
</dbReference>
<dbReference type="InterPro" id="IPR029063">
    <property type="entry name" value="SAM-dependent_MTases_sf"/>
</dbReference>
<dbReference type="Gene3D" id="3.40.50.150">
    <property type="entry name" value="Vaccinia Virus protein VP39"/>
    <property type="match status" value="1"/>
</dbReference>
<dbReference type="GO" id="GO:0032259">
    <property type="term" value="P:methylation"/>
    <property type="evidence" value="ECO:0007669"/>
    <property type="project" value="UniProtKB-KW"/>
</dbReference>
<dbReference type="AlphaFoldDB" id="A0A1Q9ARF7"/>
<proteinExistence type="predicted"/>
<comment type="caution">
    <text evidence="2">The sequence shown here is derived from an EMBL/GenBank/DDBJ whole genome shotgun (WGS) entry which is preliminary data.</text>
</comment>
<evidence type="ECO:0000313" key="2">
    <source>
        <dbReference type="EMBL" id="OLP57961.1"/>
    </source>
</evidence>
<dbReference type="CDD" id="cd02440">
    <property type="entry name" value="AdoMet_MTases"/>
    <property type="match status" value="1"/>
</dbReference>
<sequence>MTGADARARATERREGANQTLRDEIKAYWSARAETFDLSPGHEIFTEAERAAWQALIRRHLGEAKGRPALDLACGTAVVSHLLDDLGFRVTGLDWAEPMLERARAKARQRGRAITFRMADAETTMEPDAAYDVIVTRHLVWTLVDPAAAFAEWRRVLKPGGRLLIVDGDFVNQGLAERLVKRLSTLIQRVRRRCVEAPHQSTAELAATHAAILQRVYFSSGAQAEAVAALLEAAGFVNVTIDRNLKAIHRAQSIHWTRLKALSRSLEHRYAISATRPVDGA</sequence>
<organism evidence="2 3">
    <name type="scientific">Xaviernesmea oryzae</name>
    <dbReference type="NCBI Taxonomy" id="464029"/>
    <lineage>
        <taxon>Bacteria</taxon>
        <taxon>Pseudomonadati</taxon>
        <taxon>Pseudomonadota</taxon>
        <taxon>Alphaproteobacteria</taxon>
        <taxon>Hyphomicrobiales</taxon>
        <taxon>Rhizobiaceae</taxon>
        <taxon>Rhizobium/Agrobacterium group</taxon>
        <taxon>Xaviernesmea</taxon>
    </lineage>
</organism>
<dbReference type="PANTHER" id="PTHR42912:SF80">
    <property type="entry name" value="METHYLTRANSFERASE DOMAIN-CONTAINING PROTEIN"/>
    <property type="match status" value="1"/>
</dbReference>
<dbReference type="Pfam" id="PF08241">
    <property type="entry name" value="Methyltransf_11"/>
    <property type="match status" value="1"/>
</dbReference>
<dbReference type="SUPFAM" id="SSF53335">
    <property type="entry name" value="S-adenosyl-L-methionine-dependent methyltransferases"/>
    <property type="match status" value="1"/>
</dbReference>
<accession>A0A1Q9ARF7</accession>
<keyword evidence="2" id="KW-0808">Transferase</keyword>
<protein>
    <submittedName>
        <fullName evidence="2">Methyltransferase</fullName>
    </submittedName>
</protein>
<gene>
    <name evidence="2" type="ORF">BJF93_14110</name>
</gene>
<evidence type="ECO:0000313" key="3">
    <source>
        <dbReference type="Proteomes" id="UP000186364"/>
    </source>
</evidence>
<dbReference type="Proteomes" id="UP000186364">
    <property type="component" value="Unassembled WGS sequence"/>
</dbReference>
<name>A0A1Q9ARF7_9HYPH</name>
<dbReference type="EMBL" id="MKIP01000059">
    <property type="protein sequence ID" value="OLP57961.1"/>
    <property type="molecule type" value="Genomic_DNA"/>
</dbReference>
<keyword evidence="2" id="KW-0489">Methyltransferase</keyword>
<evidence type="ECO:0000259" key="1">
    <source>
        <dbReference type="Pfam" id="PF08241"/>
    </source>
</evidence>
<dbReference type="GO" id="GO:0008757">
    <property type="term" value="F:S-adenosylmethionine-dependent methyltransferase activity"/>
    <property type="evidence" value="ECO:0007669"/>
    <property type="project" value="InterPro"/>
</dbReference>
<dbReference type="OrthoDB" id="21342at2"/>
<feature type="domain" description="Methyltransferase type 11" evidence="1">
    <location>
        <begin position="70"/>
        <end position="165"/>
    </location>
</feature>
<keyword evidence="3" id="KW-1185">Reference proteome</keyword>